<proteinExistence type="predicted"/>
<protein>
    <submittedName>
        <fullName evidence="2">Uncharacterized protein</fullName>
    </submittedName>
</protein>
<feature type="region of interest" description="Disordered" evidence="1">
    <location>
        <begin position="512"/>
        <end position="534"/>
    </location>
</feature>
<feature type="region of interest" description="Disordered" evidence="1">
    <location>
        <begin position="237"/>
        <end position="401"/>
    </location>
</feature>
<feature type="compositionally biased region" description="Low complexity" evidence="1">
    <location>
        <begin position="701"/>
        <end position="711"/>
    </location>
</feature>
<feature type="compositionally biased region" description="Pro residues" evidence="1">
    <location>
        <begin position="285"/>
        <end position="294"/>
    </location>
</feature>
<gene>
    <name evidence="2" type="ORF">PAPYR_1786</name>
</gene>
<feature type="compositionally biased region" description="Pro residues" evidence="1">
    <location>
        <begin position="302"/>
        <end position="312"/>
    </location>
</feature>
<dbReference type="Proteomes" id="UP001141327">
    <property type="component" value="Unassembled WGS sequence"/>
</dbReference>
<feature type="compositionally biased region" description="Pro residues" evidence="1">
    <location>
        <begin position="758"/>
        <end position="770"/>
    </location>
</feature>
<sequence length="841" mass="89548">MFADPPIPNWMKAVQRNAEVFPDDLPRKKDIDPLTEYRRQHHRGHPGESGFEIFERVFPPDVFSSAGRYDWESPMLRASVSTKPAHHVFRRPPNQRVCDLNTEPDQHFIDASVRNTIRRQRAAMGSTYLDTFLKPVPTAAEQVLRELERPDEGDPDDGDPHTVEEDIAELRRANSPIRPRAGTGPRGPTLREAAARGRLARASQLPYTSALDSLASAITRGRRRSICISRTAEVMATPMGAASRPATPAASPGSSPTGTRQATPPTVGEGMAPVLARPVATRPGASPPTFPPGEPQQAPRPDSSPSPPPAPGEQPGRMGDLSSRGPAPAPLPPGGVRSGSPIRPVQGPLVPQQMPPPAGPAEGGRDVPAGAEEEEGGEEEEDDEEDGEEEEEEADPLEVALRRRLRQGGARITILPTSLLRTGSPGGPDRESADEWAREGGGGLSTRPMDAPPPGLLEGPPAGLLLGPPGAVPVLGAEGAQAQLGRVFRPATVLAGPLIRSRQEAIDRWHIPRPEIPDPDAQKAREYPRPEPLNVPGMADEERLFFADGHKLRITDTREMQLGMRRLLGVVTALRALLDVGDKRLRFLKSLKAHGIKFRTPMVRPSPWPPQTPARWTAGPATGCPRASRAPLHAHPVIIAIIAITQHAAAAPGVCADLMTFGALTDYFACPLDDPEALVTFPDGVEGGRAGPGPMPITPYPLASPLASPGTSPAPTPVPSPVPSPTGLAAPPAAWDQAATGAPGAERPSLWNALDLPPTCPGSPGAPPPTASSRAARLRRDRPRAAVVYLCSPKRACERYKKAVDEAKSFGGFLDVDVAVQRSLQQRRLLANLNTPKGGPA</sequence>
<feature type="compositionally biased region" description="Acidic residues" evidence="1">
    <location>
        <begin position="371"/>
        <end position="396"/>
    </location>
</feature>
<evidence type="ECO:0000313" key="3">
    <source>
        <dbReference type="Proteomes" id="UP001141327"/>
    </source>
</evidence>
<feature type="compositionally biased region" description="Low complexity" evidence="1">
    <location>
        <begin position="725"/>
        <end position="745"/>
    </location>
</feature>
<organism evidence="2 3">
    <name type="scientific">Paratrimastix pyriformis</name>
    <dbReference type="NCBI Taxonomy" id="342808"/>
    <lineage>
        <taxon>Eukaryota</taxon>
        <taxon>Metamonada</taxon>
        <taxon>Preaxostyla</taxon>
        <taxon>Paratrimastigidae</taxon>
        <taxon>Paratrimastix</taxon>
    </lineage>
</organism>
<reference evidence="2" key="1">
    <citation type="journal article" date="2022" name="bioRxiv">
        <title>Genomics of Preaxostyla Flagellates Illuminates Evolutionary Transitions and the Path Towards Mitochondrial Loss.</title>
        <authorList>
            <person name="Novak L.V.F."/>
            <person name="Treitli S.C."/>
            <person name="Pyrih J."/>
            <person name="Halakuc P."/>
            <person name="Pipaliya S.V."/>
            <person name="Vacek V."/>
            <person name="Brzon O."/>
            <person name="Soukal P."/>
            <person name="Eme L."/>
            <person name="Dacks J.B."/>
            <person name="Karnkowska A."/>
            <person name="Elias M."/>
            <person name="Hampl V."/>
        </authorList>
    </citation>
    <scope>NUCLEOTIDE SEQUENCE</scope>
    <source>
        <strain evidence="2">RCP-MX</strain>
    </source>
</reference>
<accession>A0ABQ8URC4</accession>
<feature type="region of interest" description="Disordered" evidence="1">
    <location>
        <begin position="683"/>
        <end position="779"/>
    </location>
</feature>
<keyword evidence="3" id="KW-1185">Reference proteome</keyword>
<feature type="region of interest" description="Disordered" evidence="1">
    <location>
        <begin position="416"/>
        <end position="462"/>
    </location>
</feature>
<name>A0ABQ8URC4_9EUKA</name>
<dbReference type="EMBL" id="JAPMOS010000006">
    <property type="protein sequence ID" value="KAJ4461666.1"/>
    <property type="molecule type" value="Genomic_DNA"/>
</dbReference>
<feature type="compositionally biased region" description="Low complexity" evidence="1">
    <location>
        <begin position="240"/>
        <end position="259"/>
    </location>
</feature>
<feature type="compositionally biased region" description="Basic and acidic residues" evidence="1">
    <location>
        <begin position="512"/>
        <end position="529"/>
    </location>
</feature>
<evidence type="ECO:0000256" key="1">
    <source>
        <dbReference type="SAM" id="MobiDB-lite"/>
    </source>
</evidence>
<feature type="region of interest" description="Disordered" evidence="1">
    <location>
        <begin position="168"/>
        <end position="190"/>
    </location>
</feature>
<comment type="caution">
    <text evidence="2">The sequence shown here is derived from an EMBL/GenBank/DDBJ whole genome shotgun (WGS) entry which is preliminary data.</text>
</comment>
<feature type="compositionally biased region" description="Pro residues" evidence="1">
    <location>
        <begin position="712"/>
        <end position="724"/>
    </location>
</feature>
<evidence type="ECO:0000313" key="2">
    <source>
        <dbReference type="EMBL" id="KAJ4461666.1"/>
    </source>
</evidence>
<feature type="compositionally biased region" description="Basic and acidic residues" evidence="1">
    <location>
        <begin position="428"/>
        <end position="438"/>
    </location>
</feature>